<keyword evidence="4" id="KW-1185">Reference proteome</keyword>
<evidence type="ECO:0000256" key="1">
    <source>
        <dbReference type="ARBA" id="ARBA00022729"/>
    </source>
</evidence>
<reference evidence="4" key="1">
    <citation type="journal article" date="2019" name="Int. J. Syst. Evol. Microbiol.">
        <title>The Global Catalogue of Microorganisms (GCM) 10K type strain sequencing project: providing services to taxonomists for standard genome sequencing and annotation.</title>
        <authorList>
            <consortium name="The Broad Institute Genomics Platform"/>
            <consortium name="The Broad Institute Genome Sequencing Center for Infectious Disease"/>
            <person name="Wu L."/>
            <person name="Ma J."/>
        </authorList>
    </citation>
    <scope>NUCLEOTIDE SEQUENCE [LARGE SCALE GENOMIC DNA]</scope>
    <source>
        <strain evidence="4">CCM 7043</strain>
    </source>
</reference>
<evidence type="ECO:0000256" key="2">
    <source>
        <dbReference type="SAM" id="SignalP"/>
    </source>
</evidence>
<dbReference type="Gene3D" id="3.40.190.10">
    <property type="entry name" value="Periplasmic binding protein-like II"/>
    <property type="match status" value="2"/>
</dbReference>
<protein>
    <submittedName>
        <fullName evidence="3">ABC transporter substrate-binding protein</fullName>
    </submittedName>
</protein>
<dbReference type="Proteomes" id="UP001597114">
    <property type="component" value="Unassembled WGS sequence"/>
</dbReference>
<gene>
    <name evidence="3" type="ORF">ACFSJD_26905</name>
</gene>
<dbReference type="RefSeq" id="WP_344721967.1">
    <property type="nucleotide sequence ID" value="NZ_BAAAUS010000008.1"/>
</dbReference>
<dbReference type="PROSITE" id="PS51257">
    <property type="entry name" value="PROKAR_LIPOPROTEIN"/>
    <property type="match status" value="1"/>
</dbReference>
<name>A0ABW4F1H4_9PSEU</name>
<keyword evidence="1 2" id="KW-0732">Signal</keyword>
<evidence type="ECO:0000313" key="4">
    <source>
        <dbReference type="Proteomes" id="UP001597114"/>
    </source>
</evidence>
<dbReference type="Pfam" id="PF13343">
    <property type="entry name" value="SBP_bac_6"/>
    <property type="match status" value="1"/>
</dbReference>
<accession>A0ABW4F1H4</accession>
<dbReference type="PANTHER" id="PTHR30006">
    <property type="entry name" value="THIAMINE-BINDING PERIPLASMIC PROTEIN-RELATED"/>
    <property type="match status" value="1"/>
</dbReference>
<feature type="signal peptide" evidence="2">
    <location>
        <begin position="1"/>
        <end position="19"/>
    </location>
</feature>
<comment type="caution">
    <text evidence="3">The sequence shown here is derived from an EMBL/GenBank/DDBJ whole genome shotgun (WGS) entry which is preliminary data.</text>
</comment>
<dbReference type="EMBL" id="JBHUCO010000031">
    <property type="protein sequence ID" value="MFD1521157.1"/>
    <property type="molecule type" value="Genomic_DNA"/>
</dbReference>
<evidence type="ECO:0000313" key="3">
    <source>
        <dbReference type="EMBL" id="MFD1521157.1"/>
    </source>
</evidence>
<proteinExistence type="predicted"/>
<dbReference type="SUPFAM" id="SSF53850">
    <property type="entry name" value="Periplasmic binding protein-like II"/>
    <property type="match status" value="1"/>
</dbReference>
<sequence>MTARRVLVAAIGAALALSAAGCVSSGGSSSAPTEGGAGWATATSAQAGGGFDALVAAAKAEGELNVIALPPDWANYGAIIKTFGDKYGIKVNSANPEGSSQDEINAVQQLGTQDRAPDVLDLGQSFATGNTPLFAPYQVQTWDSIPSGNKDAGGAWVNDYGGFMSIGCNAKLIPTCPTTFADLAKPEYSGKVALNGDPTQAAAAFAGVWAGALANGGSLDDIAPGVEFWGKLAKSGNLLKVDPTPATVESGQTPIVLDWDYLNVAQADKVKASFEWKVAVPSDGLFAQYYTQAINKNAPHPAAARLWQEFLYSDEGQNLWLAGKARPVRLDAMTKAGTVDKDLAAALPPVSGEPEFPTQAQTDAAQKVVAEGWSGATA</sequence>
<dbReference type="PANTHER" id="PTHR30006:SF2">
    <property type="entry name" value="ABC TRANSPORTER SUBSTRATE-BINDING PROTEIN"/>
    <property type="match status" value="1"/>
</dbReference>
<feature type="chain" id="PRO_5045418959" evidence="2">
    <location>
        <begin position="20"/>
        <end position="378"/>
    </location>
</feature>
<organism evidence="3 4">
    <name type="scientific">Pseudonocardia yunnanensis</name>
    <dbReference type="NCBI Taxonomy" id="58107"/>
    <lineage>
        <taxon>Bacteria</taxon>
        <taxon>Bacillati</taxon>
        <taxon>Actinomycetota</taxon>
        <taxon>Actinomycetes</taxon>
        <taxon>Pseudonocardiales</taxon>
        <taxon>Pseudonocardiaceae</taxon>
        <taxon>Pseudonocardia</taxon>
    </lineage>
</organism>